<reference evidence="2 3" key="1">
    <citation type="submission" date="2018-10" db="EMBL/GenBank/DDBJ databases">
        <title>Sequencing the genomes of 1000 actinobacteria strains.</title>
        <authorList>
            <person name="Klenk H.-P."/>
        </authorList>
    </citation>
    <scope>NUCLEOTIDE SEQUENCE [LARGE SCALE GENOMIC DNA]</scope>
    <source>
        <strain evidence="2 3">DSM 45175</strain>
    </source>
</reference>
<evidence type="ECO:0000313" key="3">
    <source>
        <dbReference type="Proteomes" id="UP000277671"/>
    </source>
</evidence>
<evidence type="ECO:0000259" key="1">
    <source>
        <dbReference type="Pfam" id="PF00326"/>
    </source>
</evidence>
<comment type="caution">
    <text evidence="2">The sequence shown here is derived from an EMBL/GenBank/DDBJ whole genome shotgun (WGS) entry which is preliminary data.</text>
</comment>
<accession>A0A495JH58</accession>
<dbReference type="SUPFAM" id="SSF53474">
    <property type="entry name" value="alpha/beta-Hydrolases"/>
    <property type="match status" value="1"/>
</dbReference>
<dbReference type="RefSeq" id="WP_121156867.1">
    <property type="nucleotide sequence ID" value="NZ_RBKT01000001.1"/>
</dbReference>
<dbReference type="Gene3D" id="3.40.50.1820">
    <property type="entry name" value="alpha/beta hydrolase"/>
    <property type="match status" value="1"/>
</dbReference>
<dbReference type="InterPro" id="IPR001375">
    <property type="entry name" value="Peptidase_S9_cat"/>
</dbReference>
<feature type="domain" description="Peptidase S9 prolyl oligopeptidase catalytic" evidence="1">
    <location>
        <begin position="448"/>
        <end position="654"/>
    </location>
</feature>
<dbReference type="GO" id="GO:0006508">
    <property type="term" value="P:proteolysis"/>
    <property type="evidence" value="ECO:0007669"/>
    <property type="project" value="InterPro"/>
</dbReference>
<dbReference type="GO" id="GO:0004177">
    <property type="term" value="F:aminopeptidase activity"/>
    <property type="evidence" value="ECO:0007669"/>
    <property type="project" value="UniProtKB-KW"/>
</dbReference>
<keyword evidence="2" id="KW-0378">Hydrolase</keyword>
<protein>
    <submittedName>
        <fullName evidence="2">Dipeptidyl aminopeptidase/acylaminoacyl peptidase</fullName>
    </submittedName>
</protein>
<keyword evidence="3" id="KW-1185">Reference proteome</keyword>
<dbReference type="AlphaFoldDB" id="A0A495JH58"/>
<keyword evidence="2" id="KW-0031">Aminopeptidase</keyword>
<proteinExistence type="predicted"/>
<dbReference type="PANTHER" id="PTHR43056">
    <property type="entry name" value="PEPTIDASE S9 PROLYL OLIGOPEPTIDASE"/>
    <property type="match status" value="1"/>
</dbReference>
<dbReference type="InterPro" id="IPR050585">
    <property type="entry name" value="Xaa-Pro_dipeptidyl-ppase/CocE"/>
</dbReference>
<dbReference type="InterPro" id="IPR029058">
    <property type="entry name" value="AB_hydrolase_fold"/>
</dbReference>
<dbReference type="EMBL" id="RBKT01000001">
    <property type="protein sequence ID" value="RKR88227.1"/>
    <property type="molecule type" value="Genomic_DNA"/>
</dbReference>
<evidence type="ECO:0000313" key="2">
    <source>
        <dbReference type="EMBL" id="RKR88227.1"/>
    </source>
</evidence>
<name>A0A495JH58_9ACTN</name>
<dbReference type="Pfam" id="PF00326">
    <property type="entry name" value="Peptidase_S9"/>
    <property type="match status" value="1"/>
</dbReference>
<dbReference type="InterPro" id="IPR011042">
    <property type="entry name" value="6-blade_b-propeller_TolB-like"/>
</dbReference>
<sequence length="667" mass="71730">MTVTVRYGEWVSPVTAVMATEGMSAGQIAAPAYVGTVGAEVWWTEPRPTEEGRMALVRRRADGSTETVLPTPWNVRSRVIEYGGRPWDAHTGADGVLLVFVNFADQRLYAYDADVPGAGPRPLTPVSTVGGGLRWAEPEIDVDRGEVRCVLEEFTGEGPSDVRRVIVAVPLDGSAQRDRSAVRELCDDGHRFVGGPRFSPDGSRAVWLAWDHPYMPWDAAVLRIAEVDVQGRLHRVRTLTGGPGDPIAQAEWAADGSLLVAAERTGWWNLYRVDPETGQAVALHPAEQEFAGAQRLGLRWFAPLPDGRVAVLRGLGAQRLALLDPVTGVVTEVPGERSEWLPQLAVSGDRVVGVAGGPAQPYEIVEYDLPTGDLRVVRAGQHAPVDRGYLPEPLARVFTGPDGERIHALLYPPRNVDHAGSGAGESDPPPYVVWVHGGPTMRAPVALNLEIAYFTSRGIGVVQVDHGGSTGYGRAYRERLRDQWGVVDVGDCAIVARAIVDEGLTAPGRVAIRGISAGGFTAAASLVATDAYACATLLCPILDLYGLASGQTHDFESHYLESLVGPLATVAQRYRDRSPAAHPERIDVPFLLLQGLDDPICSPEQSERFLSGMSGHPVPRAHLTFAGEGHGFRRQDTMVACLEAELSLYGQVFGFTPPGVPVLALRS</sequence>
<dbReference type="SUPFAM" id="SSF82171">
    <property type="entry name" value="DPP6 N-terminal domain-like"/>
    <property type="match status" value="1"/>
</dbReference>
<keyword evidence="2" id="KW-0645">Protease</keyword>
<dbReference type="Gene3D" id="2.120.10.30">
    <property type="entry name" value="TolB, C-terminal domain"/>
    <property type="match status" value="1"/>
</dbReference>
<dbReference type="OrthoDB" id="128799at2"/>
<dbReference type="GO" id="GO:0008236">
    <property type="term" value="F:serine-type peptidase activity"/>
    <property type="evidence" value="ECO:0007669"/>
    <property type="project" value="InterPro"/>
</dbReference>
<gene>
    <name evidence="2" type="ORF">BDK92_2535</name>
</gene>
<dbReference type="Proteomes" id="UP000277671">
    <property type="component" value="Unassembled WGS sequence"/>
</dbReference>
<dbReference type="PANTHER" id="PTHR43056:SF5">
    <property type="entry name" value="PEPTIDASE S9 PROLYL OLIGOPEPTIDASE CATALYTIC DOMAIN-CONTAINING PROTEIN"/>
    <property type="match status" value="1"/>
</dbReference>
<organism evidence="2 3">
    <name type="scientific">Micromonospora pisi</name>
    <dbReference type="NCBI Taxonomy" id="589240"/>
    <lineage>
        <taxon>Bacteria</taxon>
        <taxon>Bacillati</taxon>
        <taxon>Actinomycetota</taxon>
        <taxon>Actinomycetes</taxon>
        <taxon>Micromonosporales</taxon>
        <taxon>Micromonosporaceae</taxon>
        <taxon>Micromonospora</taxon>
    </lineage>
</organism>